<name>A8HTJ5_AZOC5</name>
<dbReference type="RefSeq" id="WP_012169374.1">
    <property type="nucleotide sequence ID" value="NC_009937.1"/>
</dbReference>
<evidence type="ECO:0000313" key="1">
    <source>
        <dbReference type="EMBL" id="BAF86841.1"/>
    </source>
</evidence>
<dbReference type="AlphaFoldDB" id="A8HTJ5"/>
<evidence type="ECO:0000313" key="2">
    <source>
        <dbReference type="Proteomes" id="UP000000270"/>
    </source>
</evidence>
<reference evidence="2" key="2">
    <citation type="submission" date="2007-04" db="EMBL/GenBank/DDBJ databases">
        <title>Complete genome sequence of the nitrogen-fixing bacterium Azorhizobium caulinodans ORS571.</title>
        <authorList>
            <person name="Lee K.B."/>
            <person name="Backer P.D."/>
            <person name="Aono T."/>
            <person name="Liu C.T."/>
            <person name="Suzuki S."/>
            <person name="Suzuki T."/>
            <person name="Kaneko T."/>
            <person name="Yamada M."/>
            <person name="Tabata S."/>
            <person name="Kupfer D.M."/>
            <person name="Najar F.Z."/>
            <person name="Wiley G.B."/>
            <person name="Roe B."/>
            <person name="Binnewies T."/>
            <person name="Ussery D."/>
            <person name="Vereecke D."/>
            <person name="Gevers D."/>
            <person name="Holsters M."/>
            <person name="Oyaizu H."/>
        </authorList>
    </citation>
    <scope>NUCLEOTIDE SEQUENCE [LARGE SCALE GENOMIC DNA]</scope>
    <source>
        <strain evidence="2">ATCC 43989 / DSM 5975 / JCM 20966 / LMG 6465 / NBRC 14845 / NCIMB 13405 / ORS 571</strain>
    </source>
</reference>
<gene>
    <name evidence="1" type="ordered locus">AZC_0843</name>
</gene>
<dbReference type="KEGG" id="azc:AZC_0843"/>
<proteinExistence type="predicted"/>
<dbReference type="Pfam" id="PF13252">
    <property type="entry name" value="Phage_capsid_3"/>
    <property type="match status" value="1"/>
</dbReference>
<dbReference type="HOGENOM" id="CLU_063872_0_0_5"/>
<dbReference type="STRING" id="438753.AZC_0843"/>
<evidence type="ECO:0008006" key="3">
    <source>
        <dbReference type="Google" id="ProtNLM"/>
    </source>
</evidence>
<dbReference type="NCBIfam" id="TIGR04387">
    <property type="entry name" value="capsid_maj_N4"/>
    <property type="match status" value="1"/>
</dbReference>
<organism evidence="1 2">
    <name type="scientific">Azorhizobium caulinodans (strain ATCC 43989 / DSM 5975 / JCM 20966 / LMG 6465 / NBRC 14845 / NCIMB 13405 / ORS 571)</name>
    <dbReference type="NCBI Taxonomy" id="438753"/>
    <lineage>
        <taxon>Bacteria</taxon>
        <taxon>Pseudomonadati</taxon>
        <taxon>Pseudomonadota</taxon>
        <taxon>Alphaproteobacteria</taxon>
        <taxon>Hyphomicrobiales</taxon>
        <taxon>Xanthobacteraceae</taxon>
        <taxon>Azorhizobium</taxon>
    </lineage>
</organism>
<sequence>MAYTRFGVNDALAVKLWSKGLDAEALKATPIAPLIGDGTNSIIQRKTETGKGSGDKVTYGLRLQLTGDGFTENEVAEGNGESLSIYSDGLLINELGHVVSAASNNTIDAQRVPFEIRSECKDGLADWFAKRMSVSFFNQVCGFTAETRTKYAGLNAIAAPSSGRVLRPTGSNDQALGSSNLFTLDLIDKAKEMAETASPKIRPVKVGSDDYYVCYLHPYQVTDLRTTTATGQWLDIQKAAMAGGMVDKSPIFTGALGVYNGVVLRSAVDVTQGVNSSTSAAISTVRRAVFLGAQAAVIGFGQDNGPTRYRWNEELFDHKRRMEVSAWTIFGLKKTQFNNVDFGTIVISTYAAAHG</sequence>
<reference evidence="1 2" key="1">
    <citation type="journal article" date="2007" name="Appl. Environ. Microbiol.">
        <title>Rhizobial factors required for stem nodule maturation and maintenance in Sesbania rostrata-Azorhizobium caulinodans ORS571 symbiosis.</title>
        <authorList>
            <person name="Suzuki S."/>
            <person name="Aono T."/>
            <person name="Lee KB."/>
            <person name="Suzuki T."/>
            <person name="Liu CT."/>
            <person name="Miwa H."/>
            <person name="Wakao S."/>
            <person name="Iki T."/>
            <person name="Oyaizu H."/>
        </authorList>
    </citation>
    <scope>NUCLEOTIDE SEQUENCE [LARGE SCALE GENOMIC DNA]</scope>
    <source>
        <strain evidence="2">ATCC 43989 / DSM 5975 / JCM 20966 / LMG 6465 / NBRC 14845 / NCIMB 13405 / ORS 571</strain>
    </source>
</reference>
<reference evidence="1 2" key="6">
    <citation type="journal article" date="2011" name="Appl. Environ. Microbiol.">
        <title>Involvement of the azorhizobial chromosome partition gene (parA) in the onset of bacteroid differentiation during Sesbania rostrata stem nodule development.</title>
        <authorList>
            <person name="Liu CT."/>
            <person name="Lee KB."/>
            <person name="Wang YS."/>
            <person name="Peng MH."/>
            <person name="Lee KT."/>
            <person name="Suzuki S."/>
            <person name="Suzuki T."/>
            <person name="Oyaizu H."/>
        </authorList>
    </citation>
    <scope>NUCLEOTIDE SEQUENCE [LARGE SCALE GENOMIC DNA]</scope>
    <source>
        <strain evidence="2">ATCC 43989 / DSM 5975 / JCM 20966 / LMG 6465 / NBRC 14845 / NCIMB 13405 / ORS 571</strain>
    </source>
</reference>
<reference evidence="1 2" key="4">
    <citation type="journal article" date="2009" name="Appl. Environ. Microbiol.">
        <title>Comparative genome-wide transcriptional profiling of Azorhizobium caulinodans ORS571 grown under free-living and symbiotic conditions.</title>
        <authorList>
            <person name="Tsukada S."/>
            <person name="Aono T."/>
            <person name="Akiba N."/>
            <person name="Lee KB."/>
            <person name="Liu CT."/>
            <person name="Toyazaki H."/>
            <person name="Oyaizu H."/>
        </authorList>
    </citation>
    <scope>NUCLEOTIDE SEQUENCE [LARGE SCALE GENOMIC DNA]</scope>
    <source>
        <strain evidence="2">ATCC 43989 / DSM 5975 / JCM 20966 / LMG 6465 / NBRC 14845 / NCIMB 13405 / ORS 571</strain>
    </source>
</reference>
<dbReference type="EMBL" id="AP009384">
    <property type="protein sequence ID" value="BAF86841.1"/>
    <property type="molecule type" value="Genomic_DNA"/>
</dbReference>
<reference evidence="1 2" key="5">
    <citation type="journal article" date="2010" name="Appl. Environ. Microbiol.">
        <title>phrR-like gene praR of Azorhizobium caulinodans ORS571 is essential for symbiosis with Sesbania rostrata and is involved in expression of reb genes.</title>
        <authorList>
            <person name="Akiba N."/>
            <person name="Aono T."/>
            <person name="Toyazaki H."/>
            <person name="Sato S."/>
            <person name="Oyaizu H."/>
        </authorList>
    </citation>
    <scope>NUCLEOTIDE SEQUENCE [LARGE SCALE GENOMIC DNA]</scope>
    <source>
        <strain evidence="2">ATCC 43989 / DSM 5975 / JCM 20966 / LMG 6465 / NBRC 14845 / NCIMB 13405 / ORS 571</strain>
    </source>
</reference>
<reference evidence="1 2" key="3">
    <citation type="journal article" date="2008" name="BMC Genomics">
        <title>The genome of the versatile nitrogen fixer Azorhizobium caulinodans ORS571.</title>
        <authorList>
            <person name="Lee KB."/>
            <person name="Backer P.D."/>
            <person name="Aono T."/>
            <person name="Liu CT."/>
            <person name="Suzuki S."/>
            <person name="Suzuki T."/>
            <person name="Kaneko T."/>
            <person name="Yamada M."/>
            <person name="Tabata S."/>
            <person name="Kupfer D.M."/>
            <person name="Najar F.Z."/>
            <person name="Wiley G.B."/>
            <person name="Roe B."/>
            <person name="Binnewies T.T."/>
            <person name="Ussery D.W."/>
            <person name="D'Haeze W."/>
            <person name="Herder J.D."/>
            <person name="Gevers D."/>
            <person name="Vereecke D."/>
            <person name="Holsters M."/>
            <person name="Oyaizu H."/>
        </authorList>
    </citation>
    <scope>NUCLEOTIDE SEQUENCE [LARGE SCALE GENOMIC DNA]</scope>
    <source>
        <strain evidence="2">ATCC 43989 / DSM 5975 / JCM 20966 / LMG 6465 / NBRC 14845 / NCIMB 13405 / ORS 571</strain>
    </source>
</reference>
<dbReference type="Proteomes" id="UP000000270">
    <property type="component" value="Chromosome"/>
</dbReference>
<protein>
    <recommendedName>
        <fullName evidence="3">N4-gp56 family major capsid protein</fullName>
    </recommendedName>
</protein>
<dbReference type="InterPro" id="IPR025267">
    <property type="entry name" value="ORF017-like"/>
</dbReference>
<keyword evidence="2" id="KW-1185">Reference proteome</keyword>
<accession>A8HTJ5</accession>
<dbReference type="eggNOG" id="ENOG502ZB2Y">
    <property type="taxonomic scope" value="Bacteria"/>
</dbReference>